<keyword evidence="3" id="KW-1185">Reference proteome</keyword>
<gene>
    <name evidence="2" type="ORF">P4S50_01910</name>
</gene>
<evidence type="ECO:0000313" key="3">
    <source>
        <dbReference type="Proteomes" id="UP001222800"/>
    </source>
</evidence>
<organism evidence="2 3">
    <name type="scientific">Tepidibacter hydrothermalis</name>
    <dbReference type="NCBI Taxonomy" id="3036126"/>
    <lineage>
        <taxon>Bacteria</taxon>
        <taxon>Bacillati</taxon>
        <taxon>Bacillota</taxon>
        <taxon>Clostridia</taxon>
        <taxon>Peptostreptococcales</taxon>
        <taxon>Peptostreptococcaceae</taxon>
        <taxon>Tepidibacter</taxon>
    </lineage>
</organism>
<keyword evidence="1" id="KW-1133">Transmembrane helix</keyword>
<sequence length="69" mass="8166">MEILKDLALAFIMLIRIGAVLRIVYCFICMGADEEQSTTYKKRIRNTIIFYIMAECVWVIKDLVMSYYM</sequence>
<dbReference type="EMBL" id="CP120733">
    <property type="protein sequence ID" value="WFD10856.1"/>
    <property type="molecule type" value="Genomic_DNA"/>
</dbReference>
<name>A0ABY8ED55_9FIRM</name>
<feature type="transmembrane region" description="Helical" evidence="1">
    <location>
        <begin position="6"/>
        <end position="28"/>
    </location>
</feature>
<evidence type="ECO:0000313" key="2">
    <source>
        <dbReference type="EMBL" id="WFD10856.1"/>
    </source>
</evidence>
<protein>
    <submittedName>
        <fullName evidence="2">Mercury transporter</fullName>
    </submittedName>
</protein>
<keyword evidence="1" id="KW-0812">Transmembrane</keyword>
<accession>A0ABY8ED55</accession>
<evidence type="ECO:0000256" key="1">
    <source>
        <dbReference type="SAM" id="Phobius"/>
    </source>
</evidence>
<keyword evidence="1" id="KW-0472">Membrane</keyword>
<reference evidence="2 3" key="1">
    <citation type="submission" date="2023-03" db="EMBL/GenBank/DDBJ databases">
        <title>Complete genome sequence of Tepidibacter sp. SWIR-1, isolated from a deep-sea hydrothermal vent.</title>
        <authorList>
            <person name="Li X."/>
        </authorList>
    </citation>
    <scope>NUCLEOTIDE SEQUENCE [LARGE SCALE GENOMIC DNA]</scope>
    <source>
        <strain evidence="2 3">SWIR-1</strain>
    </source>
</reference>
<proteinExistence type="predicted"/>
<dbReference type="RefSeq" id="WP_277732822.1">
    <property type="nucleotide sequence ID" value="NZ_CP120733.1"/>
</dbReference>
<feature type="transmembrane region" description="Helical" evidence="1">
    <location>
        <begin position="48"/>
        <end position="68"/>
    </location>
</feature>
<dbReference type="Proteomes" id="UP001222800">
    <property type="component" value="Chromosome"/>
</dbReference>